<gene>
    <name evidence="2" type="ORF">Tci_867115</name>
</gene>
<feature type="region of interest" description="Disordered" evidence="1">
    <location>
        <begin position="26"/>
        <end position="59"/>
    </location>
</feature>
<sequence length="59" mass="6830">MWETDSYKSHEDHMHLFEALGKSITRDQSEELAHDLAEARKKRKKGRESPKMPPGSPSH</sequence>
<reference evidence="2" key="1">
    <citation type="journal article" date="2019" name="Sci. Rep.">
        <title>Draft genome of Tanacetum cinerariifolium, the natural source of mosquito coil.</title>
        <authorList>
            <person name="Yamashiro T."/>
            <person name="Shiraishi A."/>
            <person name="Satake H."/>
            <person name="Nakayama K."/>
        </authorList>
    </citation>
    <scope>NUCLEOTIDE SEQUENCE</scope>
</reference>
<accession>A0A699SDW3</accession>
<protein>
    <submittedName>
        <fullName evidence="2">Uncharacterized protein</fullName>
    </submittedName>
</protein>
<proteinExistence type="predicted"/>
<feature type="non-terminal residue" evidence="2">
    <location>
        <position position="59"/>
    </location>
</feature>
<dbReference type="EMBL" id="BKCJ011152791">
    <property type="protein sequence ID" value="GFC95145.1"/>
    <property type="molecule type" value="Genomic_DNA"/>
</dbReference>
<evidence type="ECO:0000256" key="1">
    <source>
        <dbReference type="SAM" id="MobiDB-lite"/>
    </source>
</evidence>
<comment type="caution">
    <text evidence="2">The sequence shown here is derived from an EMBL/GenBank/DDBJ whole genome shotgun (WGS) entry which is preliminary data.</text>
</comment>
<name>A0A699SDW3_TANCI</name>
<feature type="compositionally biased region" description="Basic and acidic residues" evidence="1">
    <location>
        <begin position="26"/>
        <end position="39"/>
    </location>
</feature>
<evidence type="ECO:0000313" key="2">
    <source>
        <dbReference type="EMBL" id="GFC95145.1"/>
    </source>
</evidence>
<organism evidence="2">
    <name type="scientific">Tanacetum cinerariifolium</name>
    <name type="common">Dalmatian daisy</name>
    <name type="synonym">Chrysanthemum cinerariifolium</name>
    <dbReference type="NCBI Taxonomy" id="118510"/>
    <lineage>
        <taxon>Eukaryota</taxon>
        <taxon>Viridiplantae</taxon>
        <taxon>Streptophyta</taxon>
        <taxon>Embryophyta</taxon>
        <taxon>Tracheophyta</taxon>
        <taxon>Spermatophyta</taxon>
        <taxon>Magnoliopsida</taxon>
        <taxon>eudicotyledons</taxon>
        <taxon>Gunneridae</taxon>
        <taxon>Pentapetalae</taxon>
        <taxon>asterids</taxon>
        <taxon>campanulids</taxon>
        <taxon>Asterales</taxon>
        <taxon>Asteraceae</taxon>
        <taxon>Asteroideae</taxon>
        <taxon>Anthemideae</taxon>
        <taxon>Anthemidinae</taxon>
        <taxon>Tanacetum</taxon>
    </lineage>
</organism>
<dbReference type="AlphaFoldDB" id="A0A699SDW3"/>